<feature type="transmembrane region" description="Helical" evidence="7">
    <location>
        <begin position="411"/>
        <end position="428"/>
    </location>
</feature>
<dbReference type="InterPro" id="IPR038377">
    <property type="entry name" value="Na/Glc_symporter_sf"/>
</dbReference>
<dbReference type="Gene3D" id="1.20.1730.10">
    <property type="entry name" value="Sodium/glucose cotransporter"/>
    <property type="match status" value="1"/>
</dbReference>
<feature type="transmembrane region" description="Helical" evidence="7">
    <location>
        <begin position="117"/>
        <end position="139"/>
    </location>
</feature>
<feature type="transmembrane region" description="Helical" evidence="7">
    <location>
        <begin position="159"/>
        <end position="178"/>
    </location>
</feature>
<dbReference type="CDD" id="cd10328">
    <property type="entry name" value="SLC5sbd_YidK"/>
    <property type="match status" value="1"/>
</dbReference>
<feature type="transmembrane region" description="Helical" evidence="7">
    <location>
        <begin position="190"/>
        <end position="211"/>
    </location>
</feature>
<comment type="subcellular location">
    <subcellularLocation>
        <location evidence="1">Membrane</location>
        <topology evidence="1">Multi-pass membrane protein</topology>
    </subcellularLocation>
</comment>
<feature type="transmembrane region" description="Helical" evidence="7">
    <location>
        <begin position="504"/>
        <end position="523"/>
    </location>
</feature>
<dbReference type="GO" id="GO:0005886">
    <property type="term" value="C:plasma membrane"/>
    <property type="evidence" value="ECO:0007669"/>
    <property type="project" value="TreeGrafter"/>
</dbReference>
<protein>
    <recommendedName>
        <fullName evidence="10">Solute:sodium symporter family transporter</fullName>
    </recommendedName>
</protein>
<gene>
    <name evidence="8" type="ORF">AWE51_15585</name>
</gene>
<evidence type="ECO:0000313" key="8">
    <source>
        <dbReference type="EMBL" id="KZS42791.1"/>
    </source>
</evidence>
<accession>A0A163CVE7</accession>
<comment type="caution">
    <text evidence="8">The sequence shown here is derived from an EMBL/GenBank/DDBJ whole genome shotgun (WGS) entry which is preliminary data.</text>
</comment>
<keyword evidence="4 7" id="KW-1133">Transmembrane helix</keyword>
<feature type="transmembrane region" description="Helical" evidence="7">
    <location>
        <begin position="240"/>
        <end position="258"/>
    </location>
</feature>
<feature type="transmembrane region" description="Helical" evidence="7">
    <location>
        <begin position="73"/>
        <end position="96"/>
    </location>
</feature>
<name>A0A163CVE7_9FLAO</name>
<feature type="transmembrane region" description="Helical" evidence="7">
    <location>
        <begin position="435"/>
        <end position="455"/>
    </location>
</feature>
<dbReference type="NCBIfam" id="NF007790">
    <property type="entry name" value="PRK10484.1"/>
    <property type="match status" value="1"/>
</dbReference>
<reference evidence="8 9" key="1">
    <citation type="submission" date="2016-01" db="EMBL/GenBank/DDBJ databases">
        <title>The draft genome sequence of Aquimarina sp. RZW4-3-2.</title>
        <authorList>
            <person name="Wang Y."/>
        </authorList>
    </citation>
    <scope>NUCLEOTIDE SEQUENCE [LARGE SCALE GENOMIC DNA]</scope>
    <source>
        <strain evidence="8 9">RZW4-3-2</strain>
    </source>
</reference>
<dbReference type="Proteomes" id="UP000076715">
    <property type="component" value="Unassembled WGS sequence"/>
</dbReference>
<dbReference type="OrthoDB" id="9814523at2"/>
<dbReference type="AlphaFoldDB" id="A0A163CVE7"/>
<evidence type="ECO:0000256" key="4">
    <source>
        <dbReference type="ARBA" id="ARBA00022989"/>
    </source>
</evidence>
<feature type="transmembrane region" description="Helical" evidence="7">
    <location>
        <begin position="384"/>
        <end position="405"/>
    </location>
</feature>
<dbReference type="Pfam" id="PF00474">
    <property type="entry name" value="SSF"/>
    <property type="match status" value="1"/>
</dbReference>
<proteinExistence type="inferred from homology"/>
<dbReference type="EMBL" id="LQRT01000001">
    <property type="protein sequence ID" value="KZS42791.1"/>
    <property type="molecule type" value="Genomic_DNA"/>
</dbReference>
<evidence type="ECO:0000256" key="7">
    <source>
        <dbReference type="SAM" id="Phobius"/>
    </source>
</evidence>
<dbReference type="PROSITE" id="PS50283">
    <property type="entry name" value="NA_SOLUT_SYMP_3"/>
    <property type="match status" value="1"/>
</dbReference>
<keyword evidence="9" id="KW-1185">Reference proteome</keyword>
<dbReference type="NCBIfam" id="TIGR00813">
    <property type="entry name" value="sss"/>
    <property type="match status" value="1"/>
</dbReference>
<dbReference type="GO" id="GO:0005412">
    <property type="term" value="F:D-glucose:sodium symporter activity"/>
    <property type="evidence" value="ECO:0007669"/>
    <property type="project" value="TreeGrafter"/>
</dbReference>
<dbReference type="PANTHER" id="PTHR11819">
    <property type="entry name" value="SOLUTE CARRIER FAMILY 5"/>
    <property type="match status" value="1"/>
</dbReference>
<dbReference type="STRING" id="1642818.AWE51_15585"/>
<organism evidence="8 9">
    <name type="scientific">Aquimarina aggregata</name>
    <dbReference type="NCBI Taxonomy" id="1642818"/>
    <lineage>
        <taxon>Bacteria</taxon>
        <taxon>Pseudomonadati</taxon>
        <taxon>Bacteroidota</taxon>
        <taxon>Flavobacteriia</taxon>
        <taxon>Flavobacteriales</taxon>
        <taxon>Flavobacteriaceae</taxon>
        <taxon>Aquimarina</taxon>
    </lineage>
</organism>
<dbReference type="PANTHER" id="PTHR11819:SF195">
    <property type="entry name" value="SODIUM_GLUCOSE COTRANSPORTER 4"/>
    <property type="match status" value="1"/>
</dbReference>
<evidence type="ECO:0000313" key="9">
    <source>
        <dbReference type="Proteomes" id="UP000076715"/>
    </source>
</evidence>
<evidence type="ECO:0008006" key="10">
    <source>
        <dbReference type="Google" id="ProtNLM"/>
    </source>
</evidence>
<comment type="similarity">
    <text evidence="2 6">Belongs to the sodium:solute symporter (SSF) (TC 2.A.21) family.</text>
</comment>
<evidence type="ECO:0000256" key="2">
    <source>
        <dbReference type="ARBA" id="ARBA00006434"/>
    </source>
</evidence>
<sequence length="530" mass="58351">MLAVSTFILFTLLVAYISYRKTKGEALNTSDGYFLGGRSLGWFVIGGSLFLTNMSANNFIGENEQVYNDSVAVMAWGMTSILSLIIVSEFILPIYLKNGSVTTPDFLEDRFDSSIKKWISIIFLVGYVINMMPPVLYAGAVAFNGMFDLSGVFGLSNWATIWILVWSIGIVGSIYAIFGGLKAIAVSDAINGIGLVIGGLLVPFFGLLYIGEGSFSVGLDMILTQNTEHLNAIGKPDSPVPFSTLFTGMLLVNLNYWGTEQYIMQRVLGAKNLAAGQKGIALASVLKVISPILLNIPGLIALHIYFNVENTAEIYPRLIGDVMPEYLTGFMAAIIFGAALTTFNSGLNSSSTLFMLNIYKPYLKDKNKEIGDLKLIKKSKYLQVFLAMTAMFIAPFIAFVDGGFFDYIQKVAGFFSVPIFTILFVGFVTKKVPPIGAKVALIFFITCYGLTQLVFDTGLHFLHIMAILFLTSTAIMLFFGKFYPMKVPYKPIDKKIVDIKPWKYRHLISLLLIIIVIATYIFFSPLGVAS</sequence>
<feature type="transmembrane region" description="Helical" evidence="7">
    <location>
        <begin position="461"/>
        <end position="483"/>
    </location>
</feature>
<evidence type="ECO:0000256" key="5">
    <source>
        <dbReference type="ARBA" id="ARBA00023136"/>
    </source>
</evidence>
<dbReference type="RefSeq" id="WP_066307863.1">
    <property type="nucleotide sequence ID" value="NZ_CANLSS010000010.1"/>
</dbReference>
<evidence type="ECO:0000256" key="6">
    <source>
        <dbReference type="RuleBase" id="RU362091"/>
    </source>
</evidence>
<feature type="transmembrane region" description="Helical" evidence="7">
    <location>
        <begin position="326"/>
        <end position="347"/>
    </location>
</feature>
<feature type="transmembrane region" description="Helical" evidence="7">
    <location>
        <begin position="279"/>
        <end position="306"/>
    </location>
</feature>
<evidence type="ECO:0000256" key="3">
    <source>
        <dbReference type="ARBA" id="ARBA00022692"/>
    </source>
</evidence>
<keyword evidence="5 7" id="KW-0472">Membrane</keyword>
<dbReference type="InterPro" id="IPR001734">
    <property type="entry name" value="Na/solute_symporter"/>
</dbReference>
<keyword evidence="3 7" id="KW-0812">Transmembrane</keyword>
<evidence type="ECO:0000256" key="1">
    <source>
        <dbReference type="ARBA" id="ARBA00004141"/>
    </source>
</evidence>